<organism evidence="2 3">
    <name type="scientific">Cuscuta australis</name>
    <dbReference type="NCBI Taxonomy" id="267555"/>
    <lineage>
        <taxon>Eukaryota</taxon>
        <taxon>Viridiplantae</taxon>
        <taxon>Streptophyta</taxon>
        <taxon>Embryophyta</taxon>
        <taxon>Tracheophyta</taxon>
        <taxon>Spermatophyta</taxon>
        <taxon>Magnoliopsida</taxon>
        <taxon>eudicotyledons</taxon>
        <taxon>Gunneridae</taxon>
        <taxon>Pentapetalae</taxon>
        <taxon>asterids</taxon>
        <taxon>lamiids</taxon>
        <taxon>Solanales</taxon>
        <taxon>Convolvulaceae</taxon>
        <taxon>Cuscuteae</taxon>
        <taxon>Cuscuta</taxon>
        <taxon>Cuscuta subgen. Grammica</taxon>
        <taxon>Cuscuta sect. Cleistogrammica</taxon>
    </lineage>
</organism>
<sequence length="215" mass="23686">MAAAMPASLLFFSLLLLCKPTPSSSSIHSPFYNYQTLVSLTHSLFDRVANHRAARGDAIGAARARSVAGSIERGLGLGFWKLMLNLGWDYARNYAWRDATSFEMLGAVSDLNELLGALGELTRFGSDAERVAWVSGNYRNVLRISKNLSGKLLKVFRQSGPLRDVMETVQKEVWEGDLLKDCLELGGNDLKGLIQVLKAIALQFTSTSSTRRDDL</sequence>
<keyword evidence="3" id="KW-1185">Reference proteome</keyword>
<protein>
    <submittedName>
        <fullName evidence="2">Uncharacterized protein</fullName>
    </submittedName>
</protein>
<dbReference type="EMBL" id="NQVE01000076">
    <property type="protein sequence ID" value="RAL49731.1"/>
    <property type="molecule type" value="Genomic_DNA"/>
</dbReference>
<proteinExistence type="predicted"/>
<evidence type="ECO:0000256" key="1">
    <source>
        <dbReference type="SAM" id="SignalP"/>
    </source>
</evidence>
<name>A0A328DZW3_9ASTE</name>
<reference evidence="2 3" key="1">
    <citation type="submission" date="2018-06" db="EMBL/GenBank/DDBJ databases">
        <title>The Genome of Cuscuta australis (Dodder) Provides Insight into the Evolution of Plant Parasitism.</title>
        <authorList>
            <person name="Liu H."/>
        </authorList>
    </citation>
    <scope>NUCLEOTIDE SEQUENCE [LARGE SCALE GENOMIC DNA]</scope>
    <source>
        <strain evidence="3">cv. Yunnan</strain>
        <tissue evidence="2">Vines</tissue>
    </source>
</reference>
<feature type="signal peptide" evidence="1">
    <location>
        <begin position="1"/>
        <end position="25"/>
    </location>
</feature>
<accession>A0A328DZW3</accession>
<gene>
    <name evidence="2" type="ORF">DM860_002022</name>
</gene>
<dbReference type="AlphaFoldDB" id="A0A328DZW3"/>
<dbReference type="Proteomes" id="UP000249390">
    <property type="component" value="Unassembled WGS sequence"/>
</dbReference>
<keyword evidence="1" id="KW-0732">Signal</keyword>
<evidence type="ECO:0000313" key="2">
    <source>
        <dbReference type="EMBL" id="RAL49731.1"/>
    </source>
</evidence>
<comment type="caution">
    <text evidence="2">The sequence shown here is derived from an EMBL/GenBank/DDBJ whole genome shotgun (WGS) entry which is preliminary data.</text>
</comment>
<feature type="chain" id="PRO_5016315439" evidence="1">
    <location>
        <begin position="26"/>
        <end position="215"/>
    </location>
</feature>
<dbReference type="PANTHER" id="PTHR36806">
    <property type="entry name" value="ADENINE PHOSPHORIBOSYLTRANSFERASE"/>
    <property type="match status" value="1"/>
</dbReference>
<evidence type="ECO:0000313" key="3">
    <source>
        <dbReference type="Proteomes" id="UP000249390"/>
    </source>
</evidence>